<evidence type="ECO:0000256" key="4">
    <source>
        <dbReference type="ARBA" id="ARBA00022984"/>
    </source>
</evidence>
<dbReference type="InterPro" id="IPR038054">
    <property type="entry name" value="LD_TPept-like_central_sf"/>
</dbReference>
<dbReference type="InterPro" id="IPR050979">
    <property type="entry name" value="LD-transpeptidase"/>
</dbReference>
<dbReference type="SUPFAM" id="SSF143985">
    <property type="entry name" value="L,D-transpeptidase pre-catalytic domain-like"/>
    <property type="match status" value="1"/>
</dbReference>
<organism evidence="7">
    <name type="scientific">bioreactor metagenome</name>
    <dbReference type="NCBI Taxonomy" id="1076179"/>
    <lineage>
        <taxon>unclassified sequences</taxon>
        <taxon>metagenomes</taxon>
        <taxon>ecological metagenomes</taxon>
    </lineage>
</organism>
<dbReference type="Gene3D" id="2.40.440.10">
    <property type="entry name" value="L,D-transpeptidase catalytic domain-like"/>
    <property type="match status" value="1"/>
</dbReference>
<dbReference type="PROSITE" id="PS52029">
    <property type="entry name" value="LD_TPASE"/>
    <property type="match status" value="1"/>
</dbReference>
<keyword evidence="2" id="KW-0808">Transferase</keyword>
<dbReference type="EMBL" id="VSSQ01014962">
    <property type="protein sequence ID" value="MPM54786.1"/>
    <property type="molecule type" value="Genomic_DNA"/>
</dbReference>
<dbReference type="SUPFAM" id="SSF141523">
    <property type="entry name" value="L,D-transpeptidase catalytic domain-like"/>
    <property type="match status" value="1"/>
</dbReference>
<keyword evidence="5" id="KW-0961">Cell wall biogenesis/degradation</keyword>
<evidence type="ECO:0000259" key="6">
    <source>
        <dbReference type="PROSITE" id="PS52029"/>
    </source>
</evidence>
<name>A0A645APF3_9ZZZZ</name>
<dbReference type="GO" id="GO:0016740">
    <property type="term" value="F:transferase activity"/>
    <property type="evidence" value="ECO:0007669"/>
    <property type="project" value="UniProtKB-KW"/>
</dbReference>
<evidence type="ECO:0000256" key="1">
    <source>
        <dbReference type="ARBA" id="ARBA00004752"/>
    </source>
</evidence>
<dbReference type="Gene3D" id="3.10.20.800">
    <property type="match status" value="1"/>
</dbReference>
<accession>A0A645APF3</accession>
<gene>
    <name evidence="7" type="ORF">SDC9_101566</name>
</gene>
<protein>
    <recommendedName>
        <fullName evidence="6">L,D-TPase catalytic domain-containing protein</fullName>
    </recommendedName>
</protein>
<dbReference type="PANTHER" id="PTHR30582">
    <property type="entry name" value="L,D-TRANSPEPTIDASE"/>
    <property type="match status" value="1"/>
</dbReference>
<evidence type="ECO:0000256" key="2">
    <source>
        <dbReference type="ARBA" id="ARBA00022679"/>
    </source>
</evidence>
<sequence>MLDKYTSTKITYTFGQRMETLDGNIINAWINVDENLKVTFDEVKVKNYIDTLAKTYDTLGSTRNFITSSGKPISVSGGDYGWSINKSKEVQDIIAAVKNAKSITKKPVYNQTALSHGINDIGNTYVEINLSKQYLWFYKSGSLIVDGSIVTGNVSSNHSTPSGTYKLKYKQKDTVLRGADYAAPVSYWMPFNGGIGIHDANWRSTFGGNIYLTNGSHGCVNAPYYVAKAIFNNIEAGTPIICYY</sequence>
<dbReference type="Pfam" id="PF03734">
    <property type="entry name" value="YkuD"/>
    <property type="match status" value="1"/>
</dbReference>
<dbReference type="AlphaFoldDB" id="A0A645APF3"/>
<proteinExistence type="predicted"/>
<dbReference type="GO" id="GO:0071555">
    <property type="term" value="P:cell wall organization"/>
    <property type="evidence" value="ECO:0007669"/>
    <property type="project" value="UniProtKB-KW"/>
</dbReference>
<feature type="domain" description="L,D-TPase catalytic" evidence="6">
    <location>
        <begin position="124"/>
        <end position="243"/>
    </location>
</feature>
<dbReference type="InterPro" id="IPR038063">
    <property type="entry name" value="Transpep_catalytic_dom"/>
</dbReference>
<dbReference type="GO" id="GO:0071972">
    <property type="term" value="F:peptidoglycan L,D-transpeptidase activity"/>
    <property type="evidence" value="ECO:0007669"/>
    <property type="project" value="TreeGrafter"/>
</dbReference>
<dbReference type="Pfam" id="PF12229">
    <property type="entry name" value="PG_binding_4"/>
    <property type="match status" value="1"/>
</dbReference>
<dbReference type="InterPro" id="IPR022029">
    <property type="entry name" value="YoaR-like_PG-bd"/>
</dbReference>
<dbReference type="GO" id="GO:0008360">
    <property type="term" value="P:regulation of cell shape"/>
    <property type="evidence" value="ECO:0007669"/>
    <property type="project" value="UniProtKB-KW"/>
</dbReference>
<dbReference type="PANTHER" id="PTHR30582:SF33">
    <property type="entry name" value="EXPORTED PROTEIN"/>
    <property type="match status" value="1"/>
</dbReference>
<keyword evidence="3" id="KW-0133">Cell shape</keyword>
<keyword evidence="4" id="KW-0573">Peptidoglycan synthesis</keyword>
<comment type="caution">
    <text evidence="7">The sequence shown here is derived from an EMBL/GenBank/DDBJ whole genome shotgun (WGS) entry which is preliminary data.</text>
</comment>
<dbReference type="InterPro" id="IPR005490">
    <property type="entry name" value="LD_TPept_cat_dom"/>
</dbReference>
<dbReference type="UniPathway" id="UPA00219"/>
<reference evidence="7" key="1">
    <citation type="submission" date="2019-08" db="EMBL/GenBank/DDBJ databases">
        <authorList>
            <person name="Kucharzyk K."/>
            <person name="Murdoch R.W."/>
            <person name="Higgins S."/>
            <person name="Loffler F."/>
        </authorList>
    </citation>
    <scope>NUCLEOTIDE SEQUENCE</scope>
</reference>
<dbReference type="CDD" id="cd16913">
    <property type="entry name" value="YkuD_like"/>
    <property type="match status" value="1"/>
</dbReference>
<dbReference type="GO" id="GO:0018104">
    <property type="term" value="P:peptidoglycan-protein cross-linking"/>
    <property type="evidence" value="ECO:0007669"/>
    <property type="project" value="TreeGrafter"/>
</dbReference>
<evidence type="ECO:0000313" key="7">
    <source>
        <dbReference type="EMBL" id="MPM54786.1"/>
    </source>
</evidence>
<evidence type="ECO:0000256" key="3">
    <source>
        <dbReference type="ARBA" id="ARBA00022960"/>
    </source>
</evidence>
<comment type="pathway">
    <text evidence="1">Cell wall biogenesis; peptidoglycan biosynthesis.</text>
</comment>
<dbReference type="GO" id="GO:0005576">
    <property type="term" value="C:extracellular region"/>
    <property type="evidence" value="ECO:0007669"/>
    <property type="project" value="TreeGrafter"/>
</dbReference>
<evidence type="ECO:0000256" key="5">
    <source>
        <dbReference type="ARBA" id="ARBA00023316"/>
    </source>
</evidence>